<organism evidence="2 3">
    <name type="scientific">Paramecium sonneborni</name>
    <dbReference type="NCBI Taxonomy" id="65129"/>
    <lineage>
        <taxon>Eukaryota</taxon>
        <taxon>Sar</taxon>
        <taxon>Alveolata</taxon>
        <taxon>Ciliophora</taxon>
        <taxon>Intramacronucleata</taxon>
        <taxon>Oligohymenophorea</taxon>
        <taxon>Peniculida</taxon>
        <taxon>Parameciidae</taxon>
        <taxon>Paramecium</taxon>
    </lineage>
</organism>
<comment type="caution">
    <text evidence="2">The sequence shown here is derived from an EMBL/GenBank/DDBJ whole genome shotgun (WGS) entry which is preliminary data.</text>
</comment>
<keyword evidence="3" id="KW-1185">Reference proteome</keyword>
<proteinExistence type="predicted"/>
<protein>
    <submittedName>
        <fullName evidence="2">Uncharacterized protein</fullName>
    </submittedName>
</protein>
<evidence type="ECO:0000256" key="1">
    <source>
        <dbReference type="SAM" id="MobiDB-lite"/>
    </source>
</evidence>
<dbReference type="Proteomes" id="UP000692954">
    <property type="component" value="Unassembled WGS sequence"/>
</dbReference>
<evidence type="ECO:0000313" key="3">
    <source>
        <dbReference type="Proteomes" id="UP000692954"/>
    </source>
</evidence>
<feature type="compositionally biased region" description="Polar residues" evidence="1">
    <location>
        <begin position="1"/>
        <end position="17"/>
    </location>
</feature>
<evidence type="ECO:0000313" key="2">
    <source>
        <dbReference type="EMBL" id="CAD8129403.1"/>
    </source>
</evidence>
<reference evidence="2" key="1">
    <citation type="submission" date="2021-01" db="EMBL/GenBank/DDBJ databases">
        <authorList>
            <consortium name="Genoscope - CEA"/>
            <person name="William W."/>
        </authorList>
    </citation>
    <scope>NUCLEOTIDE SEQUENCE</scope>
</reference>
<name>A0A8S1RPX4_9CILI</name>
<feature type="region of interest" description="Disordered" evidence="1">
    <location>
        <begin position="1"/>
        <end position="38"/>
    </location>
</feature>
<accession>A0A8S1RPX4</accession>
<sequence>MQQFQRQMKMNNINCITQKKDSQVPKSQIKKEKKNVMK</sequence>
<dbReference type="EMBL" id="CAJJDN010000221">
    <property type="protein sequence ID" value="CAD8129403.1"/>
    <property type="molecule type" value="Genomic_DNA"/>
</dbReference>
<dbReference type="AlphaFoldDB" id="A0A8S1RPX4"/>
<gene>
    <name evidence="2" type="ORF">PSON_ATCC_30995.1.T2210018</name>
</gene>